<comment type="caution">
    <text evidence="3">The sequence shown here is derived from an EMBL/GenBank/DDBJ whole genome shotgun (WGS) entry which is preliminary data.</text>
</comment>
<evidence type="ECO:0000256" key="1">
    <source>
        <dbReference type="SAM" id="SignalP"/>
    </source>
</evidence>
<feature type="signal peptide" evidence="1">
    <location>
        <begin position="1"/>
        <end position="26"/>
    </location>
</feature>
<feature type="domain" description="SLH" evidence="2">
    <location>
        <begin position="150"/>
        <end position="213"/>
    </location>
</feature>
<gene>
    <name evidence="3" type="ORF">ACFPYN_13665</name>
</gene>
<evidence type="ECO:0000313" key="4">
    <source>
        <dbReference type="Proteomes" id="UP001596170"/>
    </source>
</evidence>
<dbReference type="InterPro" id="IPR032179">
    <property type="entry name" value="Cry22Aa_Ig-like"/>
</dbReference>
<name>A0ABW1LAB8_9BACL</name>
<reference evidence="4" key="1">
    <citation type="journal article" date="2019" name="Int. J. Syst. Evol. Microbiol.">
        <title>The Global Catalogue of Microorganisms (GCM) 10K type strain sequencing project: providing services to taxonomists for standard genome sequencing and annotation.</title>
        <authorList>
            <consortium name="The Broad Institute Genomics Platform"/>
            <consortium name="The Broad Institute Genome Sequencing Center for Infectious Disease"/>
            <person name="Wu L."/>
            <person name="Ma J."/>
        </authorList>
    </citation>
    <scope>NUCLEOTIDE SEQUENCE [LARGE SCALE GENOMIC DNA]</scope>
    <source>
        <strain evidence="4">CCUG 54527</strain>
    </source>
</reference>
<dbReference type="Pfam" id="PF00395">
    <property type="entry name" value="SLH"/>
    <property type="match status" value="3"/>
</dbReference>
<evidence type="ECO:0000313" key="3">
    <source>
        <dbReference type="EMBL" id="MFC6040470.1"/>
    </source>
</evidence>
<dbReference type="Pfam" id="PF16403">
    <property type="entry name" value="Bact_surface_Ig-like"/>
    <property type="match status" value="1"/>
</dbReference>
<feature type="chain" id="PRO_5046321560" evidence="1">
    <location>
        <begin position="27"/>
        <end position="1284"/>
    </location>
</feature>
<dbReference type="InterPro" id="IPR013783">
    <property type="entry name" value="Ig-like_fold"/>
</dbReference>
<protein>
    <submittedName>
        <fullName evidence="3">S-layer homology domain-containing protein</fullName>
    </submittedName>
</protein>
<organism evidence="3 4">
    <name type="scientific">Paenisporosarcina macmurdoensis</name>
    <dbReference type="NCBI Taxonomy" id="212659"/>
    <lineage>
        <taxon>Bacteria</taxon>
        <taxon>Bacillati</taxon>
        <taxon>Bacillota</taxon>
        <taxon>Bacilli</taxon>
        <taxon>Bacillales</taxon>
        <taxon>Caryophanaceae</taxon>
        <taxon>Paenisporosarcina</taxon>
    </lineage>
</organism>
<dbReference type="PROSITE" id="PS51272">
    <property type="entry name" value="SLH"/>
    <property type="match status" value="3"/>
</dbReference>
<keyword evidence="4" id="KW-1185">Reference proteome</keyword>
<dbReference type="Proteomes" id="UP001596170">
    <property type="component" value="Unassembled WGS sequence"/>
</dbReference>
<feature type="domain" description="SLH" evidence="2">
    <location>
        <begin position="29"/>
        <end position="92"/>
    </location>
</feature>
<feature type="domain" description="SLH" evidence="2">
    <location>
        <begin position="93"/>
        <end position="148"/>
    </location>
</feature>
<dbReference type="EMBL" id="JBHSRI010000024">
    <property type="protein sequence ID" value="MFC6040470.1"/>
    <property type="molecule type" value="Genomic_DNA"/>
</dbReference>
<accession>A0ABW1LAB8</accession>
<evidence type="ECO:0000259" key="2">
    <source>
        <dbReference type="PROSITE" id="PS51272"/>
    </source>
</evidence>
<dbReference type="RefSeq" id="WP_377734961.1">
    <property type="nucleotide sequence ID" value="NZ_JBHSRI010000024.1"/>
</dbReference>
<dbReference type="InterPro" id="IPR001119">
    <property type="entry name" value="SLH_dom"/>
</dbReference>
<keyword evidence="1" id="KW-0732">Signal</keyword>
<dbReference type="Gene3D" id="2.60.40.10">
    <property type="entry name" value="Immunoglobulins"/>
    <property type="match status" value="1"/>
</dbReference>
<proteinExistence type="predicted"/>
<sequence length="1284" mass="138524">MKRRNMFIVSTAAVMAVSSVASPVGAATGKAFFSDVKKENALYPEIADLFAQGKINGYKDGTFRPNESVTRGQAAVMIAAILELDTSSPKKVNLKDIKKEQWYYGSIAAIVEQGIMGGYKDGTFRPDLFLTRAEASRLISEAFSLSNGGQAIHFKDVKKDAWYYAYIQALVSNEVTFGKSTDTFAPGDVLTRGELVAFASRADKAYATKVIDSLGKDGVVLSGKAYKVADKLKPLFVSGNNVALKGAAIQFKVKDGVIDSVSSLTLKSSGKQNSPVVLDGGNATLSGNVMVSGDNYEMKNLTITGNLSIQEDAKGSFKGKNIEVRGTTSVSDGQVRTAVLNNDMVLILEDSKLNDVQADRKNSAFAFEGSTAVGDMTIQQNAKVSASANAKLSKVSISDSVSEVELNAPIESVHITGKSVLALNGSGNISQAIVHSSGKIILGNQIKIKNIILPEGRTPQETFSNYEEIKENIESVNGVKLPAPAPSAPPFFPSPPPVTPPPIQDTIKPVITLLGYSQISVDYKGTFTDPGVVVTDNTDKNLAPIKTITKTGVAVERVDTSVSGSYMIHYNVKDSAGNAATEAVRTVIVQEDTDTAAINWVKSAIEQLTFADMTSVKANVPDVFYQAGTTIEWSVVDSSNKTIPGVSVENGKVMVDNSKASVHVNGAKLVALITKGVGTPATAELTFNIHVEKAIMADISFNQEEPAGLTENYGLLVFTVKGKLTEPLATENFKYQTGQNGQSVYLSPDYTKVNAGSNLYKGEYSYTEDGSNTVITVKLDNKDAEAIKSLNGYGNDYANLEESQDQLVAETGWYPNAATGSKLVTMNNSITISNYSSKTIDSIHLFDQNDQEIQVLEKHLEFFQSFDMKVTTEATKMVFYSGDYVQGVTPTSGEMKAIPVIGATAYGSDVNDSGWVEVNENNFGTGPVSGLPQGGFMEFSHNQDPVVYLGENESVFEPVMTITGLYDNPIHGDITKGTFSLKTPEDAAVDQDYTFDSSTGKLVILEESMVTGTYTLTYINKVNPEVVISREIAVKLSPYPFNYQIKGLVGDYYQGELLTETPMGNPIDVPAFNGLAPIVLNITKNEQGVAFTGEAKLKAFEHEGIQLWAQDHTGKWFDMNQNGPDGADGFNIDQDSQEIRLYFLSDEKVQMDNDYFRLGLDLTDTQSGELLRGWGLGMNISNEVLGDVTVKSSTYHPKPGEQFHIEFTNATDAQGNLLNGSQRYFIYLSAIGNRILANDTITFVNGKATITTTILESDGQGEGVLSLSLLSVNRTKYIDISVGE</sequence>
<dbReference type="InterPro" id="IPR051465">
    <property type="entry name" value="Cell_Envelope_Struct_Comp"/>
</dbReference>
<dbReference type="PANTHER" id="PTHR43308">
    <property type="entry name" value="OUTER MEMBRANE PROTEIN ALPHA-RELATED"/>
    <property type="match status" value="1"/>
</dbReference>